<sequence>MIGGPVFEQILTPSKRETQQAVGEGGELCQIQATRLKEGCICLTDEQTVPSINNSLSIWLLSSVATALLERDQSRRGSRLAPYERLDDVEALTSIMKDLAALGRRCAQLNNSKPKGKSLLFKQDLRVKLEHEREKR</sequence>
<protein>
    <submittedName>
        <fullName evidence="1">Uncharacterized protein</fullName>
    </submittedName>
</protein>
<proteinExistence type="predicted"/>
<dbReference type="EMBL" id="JAFBMS010000012">
    <property type="protein sequence ID" value="KAG9347772.1"/>
    <property type="molecule type" value="Genomic_DNA"/>
</dbReference>
<name>A0A8T2PDQ1_9TELE</name>
<evidence type="ECO:0000313" key="2">
    <source>
        <dbReference type="Proteomes" id="UP000824540"/>
    </source>
</evidence>
<keyword evidence="2" id="KW-1185">Reference proteome</keyword>
<comment type="caution">
    <text evidence="1">The sequence shown here is derived from an EMBL/GenBank/DDBJ whole genome shotgun (WGS) entry which is preliminary data.</text>
</comment>
<dbReference type="AlphaFoldDB" id="A0A8T2PDQ1"/>
<gene>
    <name evidence="1" type="ORF">JZ751_003787</name>
</gene>
<evidence type="ECO:0000313" key="1">
    <source>
        <dbReference type="EMBL" id="KAG9347772.1"/>
    </source>
</evidence>
<reference evidence="1" key="1">
    <citation type="thesis" date="2021" institute="BYU ScholarsArchive" country="Provo, UT, USA">
        <title>Applications of and Algorithms for Genome Assembly and Genomic Analyses with an Emphasis on Marine Teleosts.</title>
        <authorList>
            <person name="Pickett B.D."/>
        </authorList>
    </citation>
    <scope>NUCLEOTIDE SEQUENCE</scope>
    <source>
        <strain evidence="1">HI-2016</strain>
    </source>
</reference>
<organism evidence="1 2">
    <name type="scientific">Albula glossodonta</name>
    <name type="common">roundjaw bonefish</name>
    <dbReference type="NCBI Taxonomy" id="121402"/>
    <lineage>
        <taxon>Eukaryota</taxon>
        <taxon>Metazoa</taxon>
        <taxon>Chordata</taxon>
        <taxon>Craniata</taxon>
        <taxon>Vertebrata</taxon>
        <taxon>Euteleostomi</taxon>
        <taxon>Actinopterygii</taxon>
        <taxon>Neopterygii</taxon>
        <taxon>Teleostei</taxon>
        <taxon>Albuliformes</taxon>
        <taxon>Albulidae</taxon>
        <taxon>Albula</taxon>
    </lineage>
</organism>
<dbReference type="OrthoDB" id="275301at2759"/>
<accession>A0A8T2PDQ1</accession>
<dbReference type="Proteomes" id="UP000824540">
    <property type="component" value="Unassembled WGS sequence"/>
</dbReference>